<dbReference type="eggNOG" id="COG3344">
    <property type="taxonomic scope" value="Bacteria"/>
</dbReference>
<dbReference type="PANTHER" id="PTHR34047">
    <property type="entry name" value="NUCLEAR INTRON MATURASE 1, MITOCHONDRIAL-RELATED"/>
    <property type="match status" value="1"/>
</dbReference>
<dbReference type="InterPro" id="IPR043502">
    <property type="entry name" value="DNA/RNA_pol_sf"/>
</dbReference>
<feature type="domain" description="Reverse transcriptase" evidence="1">
    <location>
        <begin position="1"/>
        <end position="327"/>
    </location>
</feature>
<reference evidence="2 3" key="1">
    <citation type="submission" date="2012-01" db="EMBL/GenBank/DDBJ databases">
        <title>The Genome Sequence of Dolosigranulum pigrum ATCC 51524.</title>
        <authorList>
            <consortium name="The Broad Institute Genome Sequencing Platform"/>
            <person name="Earl A."/>
            <person name="Ward D."/>
            <person name="Feldgarden M."/>
            <person name="Gevers D."/>
            <person name="Huys G."/>
            <person name="Young S.K."/>
            <person name="Zeng Q."/>
            <person name="Gargeya S."/>
            <person name="Fitzgerald M."/>
            <person name="Haas B."/>
            <person name="Abouelleil A."/>
            <person name="Alvarado L."/>
            <person name="Arachchi H.M."/>
            <person name="Berlin A."/>
            <person name="Chapman S.B."/>
            <person name="Gearin G."/>
            <person name="Goldberg J."/>
            <person name="Griggs A."/>
            <person name="Gujja S."/>
            <person name="Hansen M."/>
            <person name="Heiman D."/>
            <person name="Howarth C."/>
            <person name="Larimer J."/>
            <person name="Lui A."/>
            <person name="MacDonald P.J.P."/>
            <person name="McCowen C."/>
            <person name="Montmayeur A."/>
            <person name="Murphy C."/>
            <person name="Neiman D."/>
            <person name="Pearson M."/>
            <person name="Priest M."/>
            <person name="Roberts A."/>
            <person name="Saif S."/>
            <person name="Shea T."/>
            <person name="Sisk P."/>
            <person name="Stolte C."/>
            <person name="Sykes S."/>
            <person name="Wortman J."/>
            <person name="Nusbaum C."/>
            <person name="Birren B."/>
        </authorList>
    </citation>
    <scope>NUCLEOTIDE SEQUENCE [LARGE SCALE GENOMIC DNA]</scope>
    <source>
        <strain evidence="2 3">ATCC 51524</strain>
    </source>
</reference>
<evidence type="ECO:0000313" key="2">
    <source>
        <dbReference type="EMBL" id="EHR33080.1"/>
    </source>
</evidence>
<name>H3NF65_9LACT</name>
<accession>H3NF65</accession>
<dbReference type="CDD" id="cd01646">
    <property type="entry name" value="RT_Bac_retron_I"/>
    <property type="match status" value="1"/>
</dbReference>
<proteinExistence type="predicted"/>
<dbReference type="Proteomes" id="UP000003599">
    <property type="component" value="Unassembled WGS sequence"/>
</dbReference>
<dbReference type="PANTHER" id="PTHR34047:SF8">
    <property type="entry name" value="PROTEIN YKFC"/>
    <property type="match status" value="1"/>
</dbReference>
<dbReference type="InterPro" id="IPR000477">
    <property type="entry name" value="RT_dom"/>
</dbReference>
<dbReference type="Pfam" id="PF00078">
    <property type="entry name" value="RVT_1"/>
    <property type="match status" value="1"/>
</dbReference>
<evidence type="ECO:0000259" key="1">
    <source>
        <dbReference type="PROSITE" id="PS50878"/>
    </source>
</evidence>
<dbReference type="HOGENOM" id="CLU_039715_0_0_9"/>
<gene>
    <name evidence="2" type="ORF">HMPREF9703_01196</name>
</gene>
<dbReference type="AlphaFoldDB" id="H3NF65"/>
<sequence>MINIMDQDKQISIKDMTHNEARNFLLKPESYCTISLPEYIDFTEVIKIAVDRLKTNNGRELRKLHDLYAAKKKLKEFENVNYTFMQNKNGEYSWRPITLIHPLIYVDLVNCITIKKNWAEIVEVFNKPRDIIKGKSLPVGALSAGEKDIKRVILNWWEEFEQLQIKKSMEYKYCMHTDISNCYPSIYTHSIPWAIMGKERAKENRSTDYFPNELDALISNMQYGQTNGIPQGSVLMDFIAEIVLNGVDLEIEKKLAEYKDRVEIFRYRDDYRIFGNTIEDVHEVTKYISEILAKWNFSLNSNKTFLSKDIISDAFKKGKRYWQGKQPILKDLNAQQHLLQIKELADKFPNSGSLKKALNDFHTKYFGENNQGLDSKSDISSLISILVDIMDNNSIVIEFCVVIISEMLSLISVEEAGQYLDHIYNRFKNYPNSDYVDIWLQRLNLPYNKSSYREINFAKKVVGGFPRNIWNHDWLHKKFDEESIVNRNKIEDLDRKIDMSNIDAFAYVSSE</sequence>
<dbReference type="PROSITE" id="PS50878">
    <property type="entry name" value="RT_POL"/>
    <property type="match status" value="1"/>
</dbReference>
<dbReference type="EMBL" id="AGEF01000009">
    <property type="protein sequence ID" value="EHR33080.1"/>
    <property type="molecule type" value="Genomic_DNA"/>
</dbReference>
<protein>
    <recommendedName>
        <fullName evidence="1">Reverse transcriptase domain-containing protein</fullName>
    </recommendedName>
</protein>
<evidence type="ECO:0000313" key="3">
    <source>
        <dbReference type="Proteomes" id="UP000003599"/>
    </source>
</evidence>
<comment type="caution">
    <text evidence="2">The sequence shown here is derived from an EMBL/GenBank/DDBJ whole genome shotgun (WGS) entry which is preliminary data.</text>
</comment>
<dbReference type="SUPFAM" id="SSF56672">
    <property type="entry name" value="DNA/RNA polymerases"/>
    <property type="match status" value="1"/>
</dbReference>
<keyword evidence="3" id="KW-1185">Reference proteome</keyword>
<dbReference type="InterPro" id="IPR051083">
    <property type="entry name" value="GrpII_Intron_Splice-Mob/Def"/>
</dbReference>
<organism evidence="2 3">
    <name type="scientific">Dolosigranulum pigrum ATCC 51524</name>
    <dbReference type="NCBI Taxonomy" id="883103"/>
    <lineage>
        <taxon>Bacteria</taxon>
        <taxon>Bacillati</taxon>
        <taxon>Bacillota</taxon>
        <taxon>Bacilli</taxon>
        <taxon>Lactobacillales</taxon>
        <taxon>Carnobacteriaceae</taxon>
        <taxon>Dolosigranulum</taxon>
    </lineage>
</organism>
<dbReference type="PATRIC" id="fig|883103.3.peg.1165"/>